<dbReference type="Proteomes" id="UP001165122">
    <property type="component" value="Unassembled WGS sequence"/>
</dbReference>
<evidence type="ECO:0000256" key="1">
    <source>
        <dbReference type="SAM" id="MobiDB-lite"/>
    </source>
</evidence>
<organism evidence="3 4">
    <name type="scientific">Triparma laevis f. longispina</name>
    <dbReference type="NCBI Taxonomy" id="1714387"/>
    <lineage>
        <taxon>Eukaryota</taxon>
        <taxon>Sar</taxon>
        <taxon>Stramenopiles</taxon>
        <taxon>Ochrophyta</taxon>
        <taxon>Bolidophyceae</taxon>
        <taxon>Parmales</taxon>
        <taxon>Triparmaceae</taxon>
        <taxon>Triparma</taxon>
    </lineage>
</organism>
<feature type="compositionally biased region" description="Low complexity" evidence="1">
    <location>
        <begin position="88"/>
        <end position="108"/>
    </location>
</feature>
<keyword evidence="2" id="KW-0812">Transmembrane</keyword>
<name>A0A9W7A2D2_9STRA</name>
<dbReference type="EMBL" id="BRXW01000507">
    <property type="protein sequence ID" value="GMH61403.1"/>
    <property type="molecule type" value="Genomic_DNA"/>
</dbReference>
<keyword evidence="2" id="KW-0472">Membrane</keyword>
<feature type="region of interest" description="Disordered" evidence="1">
    <location>
        <begin position="60"/>
        <end position="152"/>
    </location>
</feature>
<feature type="transmembrane region" description="Helical" evidence="2">
    <location>
        <begin position="30"/>
        <end position="49"/>
    </location>
</feature>
<proteinExistence type="predicted"/>
<evidence type="ECO:0000313" key="4">
    <source>
        <dbReference type="Proteomes" id="UP001165122"/>
    </source>
</evidence>
<sequence length="152" mass="16980">MLRRTNQDPTSKTRSGSDEDEDSKKVRGTSWMTIMLYFAMALLGAFSAVKVSKIVFSKPVNLSKLNDGGDGGPLSVNNLRATHPKPEVPVVNPPHHNNPSHPQHPQHNSLNPNDPQSIHDHSRIKKIHSKTHPNSNKPHNPYEHKGTRIKNM</sequence>
<keyword evidence="4" id="KW-1185">Reference proteome</keyword>
<evidence type="ECO:0000313" key="3">
    <source>
        <dbReference type="EMBL" id="GMH61403.1"/>
    </source>
</evidence>
<feature type="region of interest" description="Disordered" evidence="1">
    <location>
        <begin position="1"/>
        <end position="25"/>
    </location>
</feature>
<evidence type="ECO:0000256" key="2">
    <source>
        <dbReference type="SAM" id="Phobius"/>
    </source>
</evidence>
<dbReference type="AlphaFoldDB" id="A0A9W7A2D2"/>
<protein>
    <submittedName>
        <fullName evidence="3">Uncharacterized protein</fullName>
    </submittedName>
</protein>
<gene>
    <name evidence="3" type="ORF">TrLO_g8738</name>
</gene>
<reference evidence="4" key="1">
    <citation type="journal article" date="2023" name="Commun. Biol.">
        <title>Genome analysis of Parmales, the sister group of diatoms, reveals the evolutionary specialization of diatoms from phago-mixotrophs to photoautotrophs.</title>
        <authorList>
            <person name="Ban H."/>
            <person name="Sato S."/>
            <person name="Yoshikawa S."/>
            <person name="Yamada K."/>
            <person name="Nakamura Y."/>
            <person name="Ichinomiya M."/>
            <person name="Sato N."/>
            <person name="Blanc-Mathieu R."/>
            <person name="Endo H."/>
            <person name="Kuwata A."/>
            <person name="Ogata H."/>
        </authorList>
    </citation>
    <scope>NUCLEOTIDE SEQUENCE [LARGE SCALE GENOMIC DNA]</scope>
    <source>
        <strain evidence="4">NIES 3700</strain>
    </source>
</reference>
<accession>A0A9W7A2D2</accession>
<keyword evidence="2" id="KW-1133">Transmembrane helix</keyword>
<comment type="caution">
    <text evidence="3">The sequence shown here is derived from an EMBL/GenBank/DDBJ whole genome shotgun (WGS) entry which is preliminary data.</text>
</comment>
<feature type="compositionally biased region" description="Basic residues" evidence="1">
    <location>
        <begin position="122"/>
        <end position="131"/>
    </location>
</feature>